<evidence type="ECO:0000256" key="7">
    <source>
        <dbReference type="RuleBase" id="RU369079"/>
    </source>
</evidence>
<feature type="transmembrane region" description="Helical" evidence="7">
    <location>
        <begin position="130"/>
        <end position="150"/>
    </location>
</feature>
<feature type="transmembrane region" description="Helical" evidence="7">
    <location>
        <begin position="170"/>
        <end position="192"/>
    </location>
</feature>
<keyword evidence="4 7" id="KW-0812">Transmembrane</keyword>
<keyword evidence="3 7" id="KW-0997">Cell inner membrane</keyword>
<dbReference type="PANTHER" id="PTHR33362">
    <property type="entry name" value="SIALIC ACID TRAP TRANSPORTER PERMEASE PROTEIN SIAT-RELATED"/>
    <property type="match status" value="1"/>
</dbReference>
<comment type="subcellular location">
    <subcellularLocation>
        <location evidence="1 7">Cell inner membrane</location>
        <topology evidence="1 7">Multi-pass membrane protein</topology>
    </subcellularLocation>
</comment>
<evidence type="ECO:0000313" key="9">
    <source>
        <dbReference type="EMBL" id="UWP95466.1"/>
    </source>
</evidence>
<organism evidence="9 10">
    <name type="scientific">Aliiroseovarius crassostreae</name>
    <dbReference type="NCBI Taxonomy" id="154981"/>
    <lineage>
        <taxon>Bacteria</taxon>
        <taxon>Pseudomonadati</taxon>
        <taxon>Pseudomonadota</taxon>
        <taxon>Alphaproteobacteria</taxon>
        <taxon>Rhodobacterales</taxon>
        <taxon>Paracoccaceae</taxon>
        <taxon>Aliiroseovarius</taxon>
    </lineage>
</organism>
<dbReference type="NCBIfam" id="TIGR00786">
    <property type="entry name" value="dctM"/>
    <property type="match status" value="1"/>
</dbReference>
<comment type="caution">
    <text evidence="7">Lacks conserved residue(s) required for the propagation of feature annotation.</text>
</comment>
<reference evidence="9" key="1">
    <citation type="submission" date="2021-08" db="EMBL/GenBank/DDBJ databases">
        <authorList>
            <person name="Nwanade C."/>
            <person name="Wang M."/>
            <person name="Masoudi A."/>
            <person name="Yu Z."/>
            <person name="Liu J."/>
        </authorList>
    </citation>
    <scope>NUCLEOTIDE SEQUENCE</scope>
    <source>
        <strain evidence="9">S056</strain>
    </source>
</reference>
<feature type="transmembrane region" description="Helical" evidence="7">
    <location>
        <begin position="273"/>
        <end position="295"/>
    </location>
</feature>
<feature type="transmembrane region" description="Helical" evidence="7">
    <location>
        <begin position="315"/>
        <end position="332"/>
    </location>
</feature>
<dbReference type="RefSeq" id="WP_173486027.1">
    <property type="nucleotide sequence ID" value="NZ_CP080772.1"/>
</dbReference>
<name>A0A9Q9HA19_9RHOB</name>
<dbReference type="PANTHER" id="PTHR33362:SF2">
    <property type="entry name" value="TRAP TRANSPORTER LARGE PERMEASE PROTEIN"/>
    <property type="match status" value="1"/>
</dbReference>
<evidence type="ECO:0000313" key="10">
    <source>
        <dbReference type="Proteomes" id="UP001057991"/>
    </source>
</evidence>
<feature type="transmembrane region" description="Helical" evidence="7">
    <location>
        <begin position="242"/>
        <end position="261"/>
    </location>
</feature>
<evidence type="ECO:0000256" key="3">
    <source>
        <dbReference type="ARBA" id="ARBA00022519"/>
    </source>
</evidence>
<dbReference type="AlphaFoldDB" id="A0A9Q9HA19"/>
<comment type="subunit">
    <text evidence="7">The complex comprises the extracytoplasmic solute receptor protein and the two transmembrane proteins.</text>
</comment>
<feature type="transmembrane region" description="Helical" evidence="7">
    <location>
        <begin position="213"/>
        <end position="236"/>
    </location>
</feature>
<dbReference type="GO" id="GO:0005886">
    <property type="term" value="C:plasma membrane"/>
    <property type="evidence" value="ECO:0007669"/>
    <property type="project" value="UniProtKB-SubCell"/>
</dbReference>
<comment type="similarity">
    <text evidence="7">Belongs to the TRAP transporter large permease family.</text>
</comment>
<evidence type="ECO:0000256" key="6">
    <source>
        <dbReference type="ARBA" id="ARBA00023136"/>
    </source>
</evidence>
<evidence type="ECO:0000259" key="8">
    <source>
        <dbReference type="Pfam" id="PF06808"/>
    </source>
</evidence>
<dbReference type="PIRSF" id="PIRSF006066">
    <property type="entry name" value="HI0050"/>
    <property type="match status" value="1"/>
</dbReference>
<keyword evidence="5 7" id="KW-1133">Transmembrane helix</keyword>
<evidence type="ECO:0000256" key="1">
    <source>
        <dbReference type="ARBA" id="ARBA00004429"/>
    </source>
</evidence>
<evidence type="ECO:0000256" key="2">
    <source>
        <dbReference type="ARBA" id="ARBA00022475"/>
    </source>
</evidence>
<keyword evidence="2" id="KW-1003">Cell membrane</keyword>
<keyword evidence="6 7" id="KW-0472">Membrane</keyword>
<protein>
    <recommendedName>
        <fullName evidence="7">TRAP transporter large permease protein</fullName>
    </recommendedName>
</protein>
<dbReference type="GO" id="GO:0022857">
    <property type="term" value="F:transmembrane transporter activity"/>
    <property type="evidence" value="ECO:0007669"/>
    <property type="project" value="UniProtKB-UniRule"/>
</dbReference>
<feature type="domain" description="TRAP C4-dicarboxylate transport system permease DctM subunit" evidence="8">
    <location>
        <begin position="7"/>
        <end position="419"/>
    </location>
</feature>
<dbReference type="Proteomes" id="UP001057991">
    <property type="component" value="Chromosome"/>
</dbReference>
<dbReference type="InterPro" id="IPR010656">
    <property type="entry name" value="DctM"/>
</dbReference>
<dbReference type="Pfam" id="PF06808">
    <property type="entry name" value="DctM"/>
    <property type="match status" value="1"/>
</dbReference>
<dbReference type="InterPro" id="IPR004681">
    <property type="entry name" value="TRAP_DctM"/>
</dbReference>
<proteinExistence type="inferred from homology"/>
<comment type="function">
    <text evidence="7">Part of the tripartite ATP-independent periplasmic (TRAP) transport system.</text>
</comment>
<evidence type="ECO:0000256" key="5">
    <source>
        <dbReference type="ARBA" id="ARBA00022989"/>
    </source>
</evidence>
<keyword evidence="7" id="KW-0813">Transport</keyword>
<feature type="transmembrane region" description="Helical" evidence="7">
    <location>
        <begin position="399"/>
        <end position="423"/>
    </location>
</feature>
<evidence type="ECO:0000256" key="4">
    <source>
        <dbReference type="ARBA" id="ARBA00022692"/>
    </source>
</evidence>
<feature type="transmembrane region" description="Helical" evidence="7">
    <location>
        <begin position="7"/>
        <end position="34"/>
    </location>
</feature>
<dbReference type="EMBL" id="CP080776">
    <property type="protein sequence ID" value="UWP95466.1"/>
    <property type="molecule type" value="Genomic_DNA"/>
</dbReference>
<feature type="transmembrane region" description="Helical" evidence="7">
    <location>
        <begin position="49"/>
        <end position="68"/>
    </location>
</feature>
<dbReference type="GeneID" id="75101691"/>
<accession>A0A9Q9HA19</accession>
<sequence>MIIVGSLVIVCAMLLLGVSVFVAFGTVLMFIALVGDQSISGYLPTGSTGIRSLVLLAIPLFMIAGGVMEKGRIAAPLVALAELFIGHVKGGLSAAAVLACGVFGSISGSANSTLTCIGGIMMPHLKKANYPAGHSAALIVSASPLGLLIPPSSSHILYGWVAQQHVLKCFLSTVIPALILITLLIITNQFMLRKYDDIKLTERPNPFIPVLKAQGRLAGPALMMPLIILGGIYGGVMTPTEAAGIAVVYAIPVAIYFYKGLTWRSLMETVQRSGITIGVVMVMIFMVLIVSDNLIAQGAPQVAKDLVYSVSDDPIVILLMINVVMILIGMLMDDISGLLLSTPILLPIAQSVGMDPIHFAAVIGVNLGMANITPPTAPLLYLGAQVAETPVAKMLWPTLVFIVFAWLPTLMLTTFVPQLALWLPNLLLG</sequence>
<gene>
    <name evidence="9" type="ORF">K3X48_00145</name>
</gene>